<dbReference type="Proteomes" id="UP000240418">
    <property type="component" value="Unassembled WGS sequence"/>
</dbReference>
<dbReference type="EMBL" id="PYGJ01000019">
    <property type="protein sequence ID" value="PSL17302.1"/>
    <property type="molecule type" value="Genomic_DNA"/>
</dbReference>
<dbReference type="InterPro" id="IPR027417">
    <property type="entry name" value="P-loop_NTPase"/>
</dbReference>
<dbReference type="Pfam" id="PF25791">
    <property type="entry name" value="WHD_BREX_BrxC"/>
    <property type="match status" value="1"/>
</dbReference>
<protein>
    <recommendedName>
        <fullName evidence="2">Probable ATP-binding protein BrxC winged helix-turn-helix domain-containing protein</fullName>
    </recommendedName>
</protein>
<feature type="region of interest" description="Disordered" evidence="1">
    <location>
        <begin position="1151"/>
        <end position="1178"/>
    </location>
</feature>
<evidence type="ECO:0000313" key="3">
    <source>
        <dbReference type="EMBL" id="PSL17302.1"/>
    </source>
</evidence>
<sequence length="1216" mass="134462">MRTLQKQEEMATMTQIRTLFDPQRGLQRSIEKVISYQASQEDRLKSEISEYIVTDSIDEQLEKLLDNIQAALESGSGHEVGVWVSGFYGSGKSSFTKYLGLALDDTVKVDGKPFVRHLNDRLRRPQTKALLDAVNKRLSAAVIMLDLASQQIAGATLAEVSTVLYYKVLQQLGYSRNMKVAALERKLKKDGRYEEFTKLFQDETGEPWTDYQNDELVVDSLLPNLAHQMYPNLFKNDQAFSAANSETIYLMDDRVREMIDVVRDETGKENIVFVIDEIGQYVGSQQSKILDLQGLAENIKNIGQGKVWILGTAQQTLTEDDPHTAINSPELFKLKDRFPISVELESSDIKEICFRRLLGKSAEGETVLGKLFEENGQALRSNTKLTGAKYYDDGFDKTSFTNLYPFLPAHFEILLRLLGALAKSTGGVGLRSAIKVLQDILVEGAGDQPPVADQALGWLATTVTLYDSLSTDIRRAFPSLHGAVDKVVVQFPDDTLTQNVAKTIAVLQILSNMPVTAENVAALMHPSVSSASIKDNVKSSLEKMLGNPFVPLGEKDGSLRFFSEKLNDVELERAQLALRSSDVQRIFSNALRDTLTPSPATRLHGNRAVTSGVKSVAGGRSVSLAGDRETIQTAIVLADAAEYDTERTKLLDESRQRSAENTIFLLGRSPQDAMETAGEVYRCNRIVEIYRNDPDQEVKEYCASQTDRAARLSNDLTQLIARSLARGSFVFRGAVSAVESIDPTLASACRKYLSDVAVRVYDRHTEAPERVETALPEKFLRAANANLKSITSQIDPMGLVQLSGGTPSIQSDHKALVSIRDQIERSGLIEGKRLLETFADAPFGWSQDTTRYLIGALLVGGEIKLKVGGREVTVNGQQAIEALKTNNSFKSVGVSLRDDRPSMDVLVKAAERLTNLSGDAVVPLEENISKAAQQLLPDLQHRYASLGEKLATLKLPGSDTMVSLNRQIADLLLTDCSDAPQVFGAESSTLFDELKWAQSIRLAFDQKLDRTVQRVRDLQHELNSLPKTGAPGELVKAVADDMEAINDRLLQRSFFDHAADISTKYSNIETCVAETVRTMASSQTSLITDAATDLSRIPEWSEFTSEEQQQVLAELQELSVKASEDIAGLKSLLSSQFDISTTIQELKRSIVEEGRERRKPPPDPNPGGVADPRPRRALKVPAKIATTEELDQLIQRLQDLRSEAPYYEFDVEIGEE</sequence>
<evidence type="ECO:0000259" key="2">
    <source>
        <dbReference type="Pfam" id="PF25791"/>
    </source>
</evidence>
<proteinExistence type="predicted"/>
<reference evidence="3 4" key="1">
    <citation type="submission" date="2018-03" db="EMBL/GenBank/DDBJ databases">
        <title>Genomic Encyclopedia of Archaeal and Bacterial Type Strains, Phase II (KMG-II): from individual species to whole genera.</title>
        <authorList>
            <person name="Goeker M."/>
        </authorList>
    </citation>
    <scope>NUCLEOTIDE SEQUENCE [LARGE SCALE GENOMIC DNA]</scope>
    <source>
        <strain evidence="3 4">DSM 100673</strain>
    </source>
</reference>
<feature type="domain" description="Probable ATP-binding protein BrxC winged helix-turn-helix" evidence="2">
    <location>
        <begin position="823"/>
        <end position="895"/>
    </location>
</feature>
<dbReference type="SUPFAM" id="SSF52540">
    <property type="entry name" value="P-loop containing nucleoside triphosphate hydrolases"/>
    <property type="match status" value="1"/>
</dbReference>
<gene>
    <name evidence="3" type="ORF">CLV88_11975</name>
</gene>
<dbReference type="InterPro" id="IPR058038">
    <property type="entry name" value="BREX_BrxC_wHTH"/>
</dbReference>
<evidence type="ECO:0000256" key="1">
    <source>
        <dbReference type="SAM" id="MobiDB-lite"/>
    </source>
</evidence>
<organism evidence="3 4">
    <name type="scientific">Shimia abyssi</name>
    <dbReference type="NCBI Taxonomy" id="1662395"/>
    <lineage>
        <taxon>Bacteria</taxon>
        <taxon>Pseudomonadati</taxon>
        <taxon>Pseudomonadota</taxon>
        <taxon>Alphaproteobacteria</taxon>
        <taxon>Rhodobacterales</taxon>
        <taxon>Roseobacteraceae</taxon>
    </lineage>
</organism>
<feature type="compositionally biased region" description="Basic and acidic residues" evidence="1">
    <location>
        <begin position="1151"/>
        <end position="1161"/>
    </location>
</feature>
<keyword evidence="4" id="KW-1185">Reference proteome</keyword>
<name>A0A2P8F6I0_9RHOB</name>
<dbReference type="InterPro" id="IPR047679">
    <property type="entry name" value="BREX_BrxC"/>
</dbReference>
<dbReference type="AlphaFoldDB" id="A0A2P8F6I0"/>
<evidence type="ECO:0000313" key="4">
    <source>
        <dbReference type="Proteomes" id="UP000240418"/>
    </source>
</evidence>
<accession>A0A2P8F6I0</accession>
<comment type="caution">
    <text evidence="3">The sequence shown here is derived from an EMBL/GenBank/DDBJ whole genome shotgun (WGS) entry which is preliminary data.</text>
</comment>
<dbReference type="NCBIfam" id="NF033441">
    <property type="entry name" value="BREX_BrxC"/>
    <property type="match status" value="1"/>
</dbReference>